<feature type="region of interest" description="Disordered" evidence="1">
    <location>
        <begin position="1"/>
        <end position="52"/>
    </location>
</feature>
<dbReference type="AlphaFoldDB" id="A0A098E0U5"/>
<reference evidence="2" key="2">
    <citation type="journal article" date="2010" name="Nature">
        <title>Comparative genomics reveals mobile pathogenicity chromosomes in Fusarium.</title>
        <authorList>
            <person name="Ma L.J."/>
            <person name="van der Does H.C."/>
            <person name="Borkovich K.A."/>
            <person name="Coleman J.J."/>
            <person name="Daboussi M.J."/>
            <person name="Di Pietro A."/>
            <person name="Dufresne M."/>
            <person name="Freitag M."/>
            <person name="Grabherr M."/>
            <person name="Henrissat B."/>
            <person name="Houterman P.M."/>
            <person name="Kang S."/>
            <person name="Shim W.B."/>
            <person name="Woloshuk C."/>
            <person name="Xie X."/>
            <person name="Xu J.R."/>
            <person name="Antoniw J."/>
            <person name="Baker S.E."/>
            <person name="Bluhm B.H."/>
            <person name="Breakspear A."/>
            <person name="Brown D.W."/>
            <person name="Butchko R.A."/>
            <person name="Chapman S."/>
            <person name="Coulson R."/>
            <person name="Coutinho P.M."/>
            <person name="Danchin E.G."/>
            <person name="Diener A."/>
            <person name="Gale L.R."/>
            <person name="Gardiner D.M."/>
            <person name="Goff S."/>
            <person name="Hammond-Kosack K.E."/>
            <person name="Hilburn K."/>
            <person name="Hua-Van A."/>
            <person name="Jonkers W."/>
            <person name="Kazan K."/>
            <person name="Kodira C.D."/>
            <person name="Koehrsen M."/>
            <person name="Kumar L."/>
            <person name="Lee Y.H."/>
            <person name="Li L."/>
            <person name="Manners J.M."/>
            <person name="Miranda-Saavedra D."/>
            <person name="Mukherjee M."/>
            <person name="Park G."/>
            <person name="Park J."/>
            <person name="Park S.Y."/>
            <person name="Proctor R.H."/>
            <person name="Regev A."/>
            <person name="Ruiz-Roldan M.C."/>
            <person name="Sain D."/>
            <person name="Sakthikumar S."/>
            <person name="Sykes S."/>
            <person name="Schwartz D.C."/>
            <person name="Turgeon B.G."/>
            <person name="Wapinski I."/>
            <person name="Yoder O."/>
            <person name="Young S."/>
            <person name="Zeng Q."/>
            <person name="Zhou S."/>
            <person name="Galagan J."/>
            <person name="Cuomo C.A."/>
            <person name="Kistler H.C."/>
            <person name="Rep M."/>
        </authorList>
    </citation>
    <scope>GENOME REANNOTATION</scope>
    <source>
        <strain evidence="2">PH-1 / ATCC MYA-4620 / FGSC 9075 / NRRL 31084</strain>
    </source>
</reference>
<organism evidence="2">
    <name type="scientific">Gibberella zeae (strain ATCC MYA-4620 / CBS 123657 / FGSC 9075 / NRRL 31084 / PH-1)</name>
    <name type="common">Wheat head blight fungus</name>
    <name type="synonym">Fusarium graminearum</name>
    <dbReference type="NCBI Taxonomy" id="229533"/>
    <lineage>
        <taxon>Eukaryota</taxon>
        <taxon>Fungi</taxon>
        <taxon>Dikarya</taxon>
        <taxon>Ascomycota</taxon>
        <taxon>Pezizomycotina</taxon>
        <taxon>Sordariomycetes</taxon>
        <taxon>Hypocreomycetidae</taxon>
        <taxon>Hypocreales</taxon>
        <taxon>Nectriaceae</taxon>
        <taxon>Fusarium</taxon>
    </lineage>
</organism>
<name>A0A098E0U5_GIBZE</name>
<reference evidence="2" key="3">
    <citation type="submission" date="2017-01" db="UniProtKB">
        <authorList>
            <consortium name="EnsemblFungi"/>
        </authorList>
    </citation>
    <scope>IDENTIFICATION</scope>
    <source>
        <strain evidence="2">PH-1 / ATCC MYA-4620 / FGSC 9075 / NRRL 31084</strain>
    </source>
</reference>
<accession>A0A098E0U5</accession>
<dbReference type="EnsemblFungi" id="CEF87222">
    <property type="protein sequence ID" value="CEF87222"/>
    <property type="gene ID" value="FGRRES_20296"/>
</dbReference>
<dbReference type="AntiFam" id="ANF00222">
    <property type="entry name" value="Shadow ORF (opposite groL1)"/>
</dbReference>
<reference evidence="2" key="1">
    <citation type="journal article" date="2007" name="Science">
        <title>The Fusarium graminearum genome reveals a link between localized polymorphism and pathogen specialization.</title>
        <authorList>
            <person name="Cuomo C.A."/>
            <person name="Gueldener U."/>
            <person name="Xu J.-R."/>
            <person name="Trail F."/>
            <person name="Turgeon B.G."/>
            <person name="Di Pietro A."/>
            <person name="Walton J.D."/>
            <person name="Ma L.-J."/>
            <person name="Baker S.E."/>
            <person name="Rep M."/>
            <person name="Adam G."/>
            <person name="Antoniw J."/>
            <person name="Baldwin T."/>
            <person name="Calvo S.E."/>
            <person name="Chang Y.-L."/>
            <person name="DeCaprio D."/>
            <person name="Gale L.R."/>
            <person name="Gnerre S."/>
            <person name="Goswami R.S."/>
            <person name="Hammond-Kosack K."/>
            <person name="Harris L.J."/>
            <person name="Hilburn K."/>
            <person name="Kennell J.C."/>
            <person name="Kroken S."/>
            <person name="Magnuson J.K."/>
            <person name="Mannhaupt G."/>
            <person name="Mauceli E.W."/>
            <person name="Mewes H.-W."/>
            <person name="Mitterbauer R."/>
            <person name="Muehlbauer G."/>
            <person name="Muensterkoetter M."/>
            <person name="Nelson D."/>
            <person name="O'Donnell K."/>
            <person name="Ouellet T."/>
            <person name="Qi W."/>
            <person name="Quesneville H."/>
            <person name="Roncero M.I.G."/>
            <person name="Seong K.-Y."/>
            <person name="Tetko I.V."/>
            <person name="Urban M."/>
            <person name="Waalwijk C."/>
            <person name="Ward T.J."/>
            <person name="Yao J."/>
            <person name="Birren B.W."/>
            <person name="Kistler H.C."/>
        </authorList>
    </citation>
    <scope>NUCLEOTIDE SEQUENCE [LARGE SCALE GENOMIC DNA]</scope>
    <source>
        <strain evidence="2">PH-1 / ATCC MYA-4620 / FGSC 9075 / NRRL 31084</strain>
    </source>
</reference>
<sequence length="583" mass="58989">MPNPIWIPDDGSRRTTGTLLLRGVDDSDLGGTEKRGDTTGVNETSSDDLEGVEDTSVDHVNVLALGAVETLVEVSGVLVGELADNDGALKTGVLDNGSGGAGDGVLDDADTKLLVKVGSGDLVEGLGRGLDEGSATTGQDTLLNSGAGGVQSINESILLLTDLNLGRATNLDDSNTARELGKTFLELLLLVLGGSGVGNDTTDLLTSLSNGVLAATTVEDNGVLLGDGDGTSGSKHVGGGLVKLDVKLISEDGTVGKDGEIAEDGLAVVTETRGLDSSDLELATELVQDADSKSLTLNVLSNDDQRSALLGGDLKSGDDVLDSRDLLLGEEDERVLKLDLLGLGVGDEVGGDESTVESHTLGNLKLIGNGLALLAGDDTLLANLLHGVGNHLTNVDVAVGRDGSDLSDLSAGGDVSLVLLEELDDGLNSSLDTAAEVHGVAAGGNVLDSLGEDGTGENSSGGGTVTGDLVGLGSNILEELGTEVLELVLEAHSAGNGNTIYNDLKFANSLLEVIQTLGDLGRAKAGLNEDISALGTECGSNGLGEGVDTSEESGTTLNTELELLYKLLAGNSTVMASECHHTL</sequence>
<evidence type="ECO:0000256" key="1">
    <source>
        <dbReference type="SAM" id="MobiDB-lite"/>
    </source>
</evidence>
<evidence type="ECO:0000313" key="2">
    <source>
        <dbReference type="EnsemblFungi" id="CEF87222"/>
    </source>
</evidence>
<accession>A0A0E0SLA9</accession>
<protein>
    <submittedName>
        <fullName evidence="2">Uncharacterized protein</fullName>
    </submittedName>
</protein>
<proteinExistence type="predicted"/>
<dbReference type="EMBL" id="HG970334">
    <property type="status" value="NOT_ANNOTATED_CDS"/>
    <property type="molecule type" value="Genomic_DNA"/>
</dbReference>